<protein>
    <submittedName>
        <fullName evidence="2">Pilus assembly protein, PilP</fullName>
    </submittedName>
</protein>
<organism evidence="2 3">
    <name type="scientific">Moraxella caprae</name>
    <dbReference type="NCBI Taxonomy" id="90240"/>
    <lineage>
        <taxon>Bacteria</taxon>
        <taxon>Pseudomonadati</taxon>
        <taxon>Pseudomonadota</taxon>
        <taxon>Gammaproteobacteria</taxon>
        <taxon>Moraxellales</taxon>
        <taxon>Moraxellaceae</taxon>
        <taxon>Moraxella</taxon>
    </lineage>
</organism>
<accession>A0A378R2I8</accession>
<dbReference type="Gene3D" id="2.30.30.830">
    <property type="match status" value="1"/>
</dbReference>
<feature type="region of interest" description="Disordered" evidence="1">
    <location>
        <begin position="71"/>
        <end position="90"/>
    </location>
</feature>
<reference evidence="2 3" key="1">
    <citation type="submission" date="2018-06" db="EMBL/GenBank/DDBJ databases">
        <authorList>
            <consortium name="Pathogen Informatics"/>
            <person name="Doyle S."/>
        </authorList>
    </citation>
    <scope>NUCLEOTIDE SEQUENCE [LARGE SCALE GENOMIC DNA]</scope>
    <source>
        <strain evidence="2 3">NCTC12877</strain>
    </source>
</reference>
<dbReference type="PIRSF" id="PIRSF016481">
    <property type="entry name" value="Pilus_assembly_PilP"/>
    <property type="match status" value="1"/>
</dbReference>
<dbReference type="EMBL" id="UGQB01000004">
    <property type="protein sequence ID" value="STZ09536.1"/>
    <property type="molecule type" value="Genomic_DNA"/>
</dbReference>
<evidence type="ECO:0000313" key="2">
    <source>
        <dbReference type="EMBL" id="STZ09536.1"/>
    </source>
</evidence>
<gene>
    <name evidence="2" type="ORF">NCTC12877_02557</name>
</gene>
<dbReference type="InterPro" id="IPR007446">
    <property type="entry name" value="PilP"/>
</dbReference>
<dbReference type="STRING" id="1122244.GCA_000426885_01673"/>
<evidence type="ECO:0000313" key="3">
    <source>
        <dbReference type="Proteomes" id="UP000254065"/>
    </source>
</evidence>
<name>A0A378R2I8_9GAMM</name>
<dbReference type="Pfam" id="PF04351">
    <property type="entry name" value="PilP"/>
    <property type="match status" value="1"/>
</dbReference>
<evidence type="ECO:0000256" key="1">
    <source>
        <dbReference type="SAM" id="MobiDB-lite"/>
    </source>
</evidence>
<sequence length="176" mass="19758">MINFSLKTNVGLAILLSLLVGCTDRVSLAESEMQKIRSQGPQAIEPPPEPLKIEDFVYAAQGESDPFVPKSLRERQQVREQTPSVKPDENRVKEPLEEFELLQLTYRGKVVAPNGQEYGLVQTPDMMVHDVQVGNYLGKNHGRIVEITSTQINLIEIVKDTDEQYVEKTTPLVSPN</sequence>
<dbReference type="PROSITE" id="PS51257">
    <property type="entry name" value="PROKAR_LIPOPROTEIN"/>
    <property type="match status" value="1"/>
</dbReference>
<dbReference type="RefSeq" id="WP_228130386.1">
    <property type="nucleotide sequence ID" value="NZ_UGQB01000004.1"/>
</dbReference>
<proteinExistence type="predicted"/>
<dbReference type="Proteomes" id="UP000254065">
    <property type="component" value="Unassembled WGS sequence"/>
</dbReference>
<dbReference type="AlphaFoldDB" id="A0A378R2I8"/>
<keyword evidence="3" id="KW-1185">Reference proteome</keyword>